<dbReference type="Proteomes" id="UP000031637">
    <property type="component" value="Chromosome"/>
</dbReference>
<dbReference type="EMBL" id="AP012547">
    <property type="protein sequence ID" value="BAO30967.1"/>
    <property type="molecule type" value="Genomic_DNA"/>
</dbReference>
<proteinExistence type="predicted"/>
<accession>W0SJ10</accession>
<evidence type="ECO:0000313" key="2">
    <source>
        <dbReference type="Proteomes" id="UP000031637"/>
    </source>
</evidence>
<organism evidence="1 2">
    <name type="scientific">Sulfuritalea hydrogenivorans sk43H</name>
    <dbReference type="NCBI Taxonomy" id="1223802"/>
    <lineage>
        <taxon>Bacteria</taxon>
        <taxon>Pseudomonadati</taxon>
        <taxon>Pseudomonadota</taxon>
        <taxon>Betaproteobacteria</taxon>
        <taxon>Nitrosomonadales</taxon>
        <taxon>Sterolibacteriaceae</taxon>
        <taxon>Sulfuritalea</taxon>
    </lineage>
</organism>
<evidence type="ECO:0000313" key="1">
    <source>
        <dbReference type="EMBL" id="BAO30967.1"/>
    </source>
</evidence>
<dbReference type="STRING" id="1223802.SUTH_03194"/>
<reference evidence="1 2" key="1">
    <citation type="journal article" date="2014" name="Syst. Appl. Microbiol.">
        <title>Complete genomes of freshwater sulfur oxidizers Sulfuricella denitrificans skB26 and Sulfuritalea hydrogenivorans sk43H: genetic insights into the sulfur oxidation pathway of betaproteobacteria.</title>
        <authorList>
            <person name="Watanabe T."/>
            <person name="Kojima H."/>
            <person name="Fukui M."/>
        </authorList>
    </citation>
    <scope>NUCLEOTIDE SEQUENCE [LARGE SCALE GENOMIC DNA]</scope>
    <source>
        <strain evidence="1">DSM22779</strain>
    </source>
</reference>
<gene>
    <name evidence="1" type="ORF">SUTH_03194</name>
</gene>
<protein>
    <submittedName>
        <fullName evidence="1">Uncharacterized protein</fullName>
    </submittedName>
</protein>
<dbReference type="HOGENOM" id="CLU_2738547_0_0_4"/>
<keyword evidence="2" id="KW-1185">Reference proteome</keyword>
<dbReference type="AlphaFoldDB" id="W0SJ10"/>
<sequence>MNPVGILTAPRMPGDYDWKLADANPAGGYRPRFERGHIPPGDTVPAFSGDIKKPLLFRGAAFRLGPGVLYF</sequence>
<dbReference type="KEGG" id="shd:SUTH_03194"/>
<name>W0SJ10_9PROT</name>